<dbReference type="Proteomes" id="UP000681340">
    <property type="component" value="Unassembled WGS sequence"/>
</dbReference>
<dbReference type="PRINTS" id="PR00038">
    <property type="entry name" value="HTHLUXR"/>
</dbReference>
<evidence type="ECO:0000259" key="3">
    <source>
        <dbReference type="PROSITE" id="PS50043"/>
    </source>
</evidence>
<sequence length="908" mass="97038">MMLGRTAERALIDGLLTGARAGRSDALVLTGEPGIGKTTLIQYAVGQAEGMQVLSARGYEDESEIPFAGLADLLRPALGVLDELPAPQAAALRSALALGPPVAGDRFTVCAATVGILAAAAEVSPVLIVVDDLQWLDASSREAVLFAGRRLHADGIALLLATRDPADATGLRYPQVALEGLSVEEVDELCRATLTVAPAGTGARLHAATAGNPLGVIELCRERPEIVDEGVTAPFVAPGSRIERALRGRLEELDGDTRRALVLAAAAVGGDTATLLAAARAGGLQLRHFAPAEKQGLITVDEQRIEFRHPLLRSVAYHGASTDDRVAAHTALATALAGAAGDAAADARAWHLAAATLAPDEQIAAELEQAALRASRRAGYVAAARAFGQAARLSRGPDRSRRLLRAARCWQLAGRNEQVLTLLDDALPLTTDPSRRALIQHMDAYVRMWRERPDGVLPILVRSAEAVQEIDPARAALMYSDACIPYFMVGDLEQLQAAVRRGYELAGRVGGVTQLVAAVALAGGLTLAGQREQAIALLRDCHAELLAADPLVRAQDLCHASLTWIWLEGYEQAGELLGRVVAAARSAGALGVLPQALGIESELHFRVGRWHDARVSAAESLRLASETRQADLYGLFFAGRLDAVQGRDDDCRRRVSRTMEVADRLGVGCMALYTGHELGLLALSHGDAGEAITRLEAVRELPVVAHIHEPAVVPWVFDLVEAYIRDGRTDAAGELLAEQESHPGGQWAEAAAARCRALLTAPEEMDEAFGIALQAPGCARMPFERARTQLCYGERLRRARRRADARRHLHDALETFTRLGAQPWAERVRTELRATGSTVGRSPDALPRLTPQELQVALVVARGATNHEAAATLFLSQKTIEYHLSNIYRKTHIRSRAELAGIAGEAQA</sequence>
<dbReference type="InterPro" id="IPR027417">
    <property type="entry name" value="P-loop_NTPase"/>
</dbReference>
<dbReference type="PROSITE" id="PS50043">
    <property type="entry name" value="HTH_LUXR_2"/>
    <property type="match status" value="1"/>
</dbReference>
<keyword evidence="5" id="KW-1185">Reference proteome</keyword>
<dbReference type="PANTHER" id="PTHR16305:SF35">
    <property type="entry name" value="TRANSCRIPTIONAL ACTIVATOR DOMAIN"/>
    <property type="match status" value="1"/>
</dbReference>
<evidence type="ECO:0000256" key="2">
    <source>
        <dbReference type="ARBA" id="ARBA00022840"/>
    </source>
</evidence>
<evidence type="ECO:0000313" key="4">
    <source>
        <dbReference type="EMBL" id="GIM64363.1"/>
    </source>
</evidence>
<dbReference type="PANTHER" id="PTHR16305">
    <property type="entry name" value="TESTICULAR SOLUBLE ADENYLYL CYCLASE"/>
    <property type="match status" value="1"/>
</dbReference>
<dbReference type="SMART" id="SM00421">
    <property type="entry name" value="HTH_LUXR"/>
    <property type="match status" value="1"/>
</dbReference>
<dbReference type="AlphaFoldDB" id="A0A919S5X5"/>
<comment type="caution">
    <text evidence="4">The sequence shown here is derived from an EMBL/GenBank/DDBJ whole genome shotgun (WGS) entry which is preliminary data.</text>
</comment>
<dbReference type="InterPro" id="IPR041664">
    <property type="entry name" value="AAA_16"/>
</dbReference>
<dbReference type="InterPro" id="IPR000792">
    <property type="entry name" value="Tscrpt_reg_LuxR_C"/>
</dbReference>
<name>A0A919S5X5_9ACTN</name>
<organism evidence="4 5">
    <name type="scientific">Actinoplanes auranticolor</name>
    <dbReference type="NCBI Taxonomy" id="47988"/>
    <lineage>
        <taxon>Bacteria</taxon>
        <taxon>Bacillati</taxon>
        <taxon>Actinomycetota</taxon>
        <taxon>Actinomycetes</taxon>
        <taxon>Micromonosporales</taxon>
        <taxon>Micromonosporaceae</taxon>
        <taxon>Actinoplanes</taxon>
    </lineage>
</organism>
<dbReference type="GO" id="GO:0005524">
    <property type="term" value="F:ATP binding"/>
    <property type="evidence" value="ECO:0007669"/>
    <property type="project" value="UniProtKB-KW"/>
</dbReference>
<reference evidence="4" key="1">
    <citation type="submission" date="2021-03" db="EMBL/GenBank/DDBJ databases">
        <title>Whole genome shotgun sequence of Actinoplanes auranticolor NBRC 12245.</title>
        <authorList>
            <person name="Komaki H."/>
            <person name="Tamura T."/>
        </authorList>
    </citation>
    <scope>NUCLEOTIDE SEQUENCE</scope>
    <source>
        <strain evidence="4">NBRC 12245</strain>
    </source>
</reference>
<dbReference type="Gene3D" id="1.10.10.10">
    <property type="entry name" value="Winged helix-like DNA-binding domain superfamily/Winged helix DNA-binding domain"/>
    <property type="match status" value="1"/>
</dbReference>
<dbReference type="CDD" id="cd06170">
    <property type="entry name" value="LuxR_C_like"/>
    <property type="match status" value="1"/>
</dbReference>
<dbReference type="GO" id="GO:0006355">
    <property type="term" value="P:regulation of DNA-templated transcription"/>
    <property type="evidence" value="ECO:0007669"/>
    <property type="project" value="InterPro"/>
</dbReference>
<keyword evidence="1" id="KW-0547">Nucleotide-binding</keyword>
<protein>
    <submittedName>
        <fullName evidence="4">Transcriptional regulator</fullName>
    </submittedName>
</protein>
<gene>
    <name evidence="4" type="ORF">Aau02nite_09930</name>
</gene>
<keyword evidence="2" id="KW-0067">ATP-binding</keyword>
<evidence type="ECO:0000313" key="5">
    <source>
        <dbReference type="Proteomes" id="UP000681340"/>
    </source>
</evidence>
<dbReference type="GO" id="GO:0004016">
    <property type="term" value="F:adenylate cyclase activity"/>
    <property type="evidence" value="ECO:0007669"/>
    <property type="project" value="TreeGrafter"/>
</dbReference>
<dbReference type="SUPFAM" id="SSF52540">
    <property type="entry name" value="P-loop containing nucleoside triphosphate hydrolases"/>
    <property type="match status" value="1"/>
</dbReference>
<dbReference type="GO" id="GO:0003677">
    <property type="term" value="F:DNA binding"/>
    <property type="evidence" value="ECO:0007669"/>
    <property type="project" value="InterPro"/>
</dbReference>
<feature type="domain" description="HTH luxR-type" evidence="3">
    <location>
        <begin position="842"/>
        <end position="907"/>
    </location>
</feature>
<dbReference type="Pfam" id="PF00196">
    <property type="entry name" value="GerE"/>
    <property type="match status" value="1"/>
</dbReference>
<dbReference type="InterPro" id="IPR036388">
    <property type="entry name" value="WH-like_DNA-bd_sf"/>
</dbReference>
<dbReference type="SUPFAM" id="SSF46894">
    <property type="entry name" value="C-terminal effector domain of the bipartite response regulators"/>
    <property type="match status" value="1"/>
</dbReference>
<dbReference type="EMBL" id="BOQL01000010">
    <property type="protein sequence ID" value="GIM64363.1"/>
    <property type="molecule type" value="Genomic_DNA"/>
</dbReference>
<evidence type="ECO:0000256" key="1">
    <source>
        <dbReference type="ARBA" id="ARBA00022741"/>
    </source>
</evidence>
<accession>A0A919S5X5</accession>
<proteinExistence type="predicted"/>
<dbReference type="Pfam" id="PF13191">
    <property type="entry name" value="AAA_16"/>
    <property type="match status" value="1"/>
</dbReference>
<dbReference type="RefSeq" id="WP_212987116.1">
    <property type="nucleotide sequence ID" value="NZ_BAABEA010000007.1"/>
</dbReference>
<dbReference type="InterPro" id="IPR016032">
    <property type="entry name" value="Sig_transdc_resp-reg_C-effctor"/>
</dbReference>
<dbReference type="GO" id="GO:0005737">
    <property type="term" value="C:cytoplasm"/>
    <property type="evidence" value="ECO:0007669"/>
    <property type="project" value="TreeGrafter"/>
</dbReference>